<accession>A0A6A6AKN8</accession>
<proteinExistence type="predicted"/>
<evidence type="ECO:0000256" key="1">
    <source>
        <dbReference type="SAM" id="MobiDB-lite"/>
    </source>
</evidence>
<name>A0A6A6AKN8_9PLEO</name>
<evidence type="ECO:0000313" key="2">
    <source>
        <dbReference type="EMBL" id="KAF2131437.1"/>
    </source>
</evidence>
<dbReference type="RefSeq" id="XP_033525824.1">
    <property type="nucleotide sequence ID" value="XM_033672319.1"/>
</dbReference>
<evidence type="ECO:0000313" key="3">
    <source>
        <dbReference type="Proteomes" id="UP000799771"/>
    </source>
</evidence>
<dbReference type="Proteomes" id="UP000799771">
    <property type="component" value="Unassembled WGS sequence"/>
</dbReference>
<dbReference type="AlphaFoldDB" id="A0A6A6AKN8"/>
<organism evidence="2 3">
    <name type="scientific">Dothidotthia symphoricarpi CBS 119687</name>
    <dbReference type="NCBI Taxonomy" id="1392245"/>
    <lineage>
        <taxon>Eukaryota</taxon>
        <taxon>Fungi</taxon>
        <taxon>Dikarya</taxon>
        <taxon>Ascomycota</taxon>
        <taxon>Pezizomycotina</taxon>
        <taxon>Dothideomycetes</taxon>
        <taxon>Pleosporomycetidae</taxon>
        <taxon>Pleosporales</taxon>
        <taxon>Dothidotthiaceae</taxon>
        <taxon>Dothidotthia</taxon>
    </lineage>
</organism>
<sequence length="472" mass="54160">MPLYQPSSTTAFNTLPIELNKVIAHELDTDKDIATFRLICRSTNDAIDADKYSFWRARFREKYAAKEGMSNKEMKRTYQLRCKQLRRGIVYDFFRGHKKREVDVLEVLKDLILESFQGGSQLDEYGRPYCKNQTHLLNFTLNSKMLLSDRRAPPPARGEKDTVNQTLGAVKLMCSHFLFQLEGTKHGVFAVEESQRAVYMPTNTAPIYSGPELKDVNMDWILHCLNFFRHHMMDEEVVTLFSAMEELSVTQKPSVWREPLRQGVQPLCRHWKGTYSFLDPLEIERLRKVPADKVGDEYFSDKNVDEGQIQSLTIEFNEGGKLRWPPIFEDRLQSLRDLGGPPIKTQGRSKPKSTPDDAKSKNLQFIGSGSDLADDFYAIGWLNALPDQGGIPGWQRITFMKHFTDDLDQVAQDNLWAYEGVVLPGGRIILGRWWFASGRNVDFDRDYNGPFIFWAVDSEPEFNDGGDGDGDE</sequence>
<dbReference type="GeneID" id="54412751"/>
<protein>
    <recommendedName>
        <fullName evidence="4">F-box domain-containing protein</fullName>
    </recommendedName>
</protein>
<evidence type="ECO:0008006" key="4">
    <source>
        <dbReference type="Google" id="ProtNLM"/>
    </source>
</evidence>
<gene>
    <name evidence="2" type="ORF">P153DRAFT_421501</name>
</gene>
<reference evidence="2" key="1">
    <citation type="journal article" date="2020" name="Stud. Mycol.">
        <title>101 Dothideomycetes genomes: a test case for predicting lifestyles and emergence of pathogens.</title>
        <authorList>
            <person name="Haridas S."/>
            <person name="Albert R."/>
            <person name="Binder M."/>
            <person name="Bloem J."/>
            <person name="Labutti K."/>
            <person name="Salamov A."/>
            <person name="Andreopoulos B."/>
            <person name="Baker S."/>
            <person name="Barry K."/>
            <person name="Bills G."/>
            <person name="Bluhm B."/>
            <person name="Cannon C."/>
            <person name="Castanera R."/>
            <person name="Culley D."/>
            <person name="Daum C."/>
            <person name="Ezra D."/>
            <person name="Gonzalez J."/>
            <person name="Henrissat B."/>
            <person name="Kuo A."/>
            <person name="Liang C."/>
            <person name="Lipzen A."/>
            <person name="Lutzoni F."/>
            <person name="Magnuson J."/>
            <person name="Mondo S."/>
            <person name="Nolan M."/>
            <person name="Ohm R."/>
            <person name="Pangilinan J."/>
            <person name="Park H.-J."/>
            <person name="Ramirez L."/>
            <person name="Alfaro M."/>
            <person name="Sun H."/>
            <person name="Tritt A."/>
            <person name="Yoshinaga Y."/>
            <person name="Zwiers L.-H."/>
            <person name="Turgeon B."/>
            <person name="Goodwin S."/>
            <person name="Spatafora J."/>
            <person name="Crous P."/>
            <person name="Grigoriev I."/>
        </authorList>
    </citation>
    <scope>NUCLEOTIDE SEQUENCE</scope>
    <source>
        <strain evidence="2">CBS 119687</strain>
    </source>
</reference>
<dbReference type="EMBL" id="ML977502">
    <property type="protein sequence ID" value="KAF2131437.1"/>
    <property type="molecule type" value="Genomic_DNA"/>
</dbReference>
<feature type="region of interest" description="Disordered" evidence="1">
    <location>
        <begin position="339"/>
        <end position="361"/>
    </location>
</feature>
<keyword evidence="3" id="KW-1185">Reference proteome</keyword>
<dbReference type="OrthoDB" id="3971593at2759"/>